<gene>
    <name evidence="1" type="ORF">B0T19DRAFT_439693</name>
</gene>
<keyword evidence="2" id="KW-1185">Reference proteome</keyword>
<reference evidence="1" key="1">
    <citation type="journal article" date="2023" name="Mol. Phylogenet. Evol.">
        <title>Genome-scale phylogeny and comparative genomics of the fungal order Sordariales.</title>
        <authorList>
            <person name="Hensen N."/>
            <person name="Bonometti L."/>
            <person name="Westerberg I."/>
            <person name="Brannstrom I.O."/>
            <person name="Guillou S."/>
            <person name="Cros-Aarteil S."/>
            <person name="Calhoun S."/>
            <person name="Haridas S."/>
            <person name="Kuo A."/>
            <person name="Mondo S."/>
            <person name="Pangilinan J."/>
            <person name="Riley R."/>
            <person name="LaButti K."/>
            <person name="Andreopoulos B."/>
            <person name="Lipzen A."/>
            <person name="Chen C."/>
            <person name="Yan M."/>
            <person name="Daum C."/>
            <person name="Ng V."/>
            <person name="Clum A."/>
            <person name="Steindorff A."/>
            <person name="Ohm R.A."/>
            <person name="Martin F."/>
            <person name="Silar P."/>
            <person name="Natvig D.O."/>
            <person name="Lalanne C."/>
            <person name="Gautier V."/>
            <person name="Ament-Velasquez S.L."/>
            <person name="Kruys A."/>
            <person name="Hutchinson M.I."/>
            <person name="Powell A.J."/>
            <person name="Barry K."/>
            <person name="Miller A.N."/>
            <person name="Grigoriev I.V."/>
            <person name="Debuchy R."/>
            <person name="Gladieux P."/>
            <person name="Hiltunen Thoren M."/>
            <person name="Johannesson H."/>
        </authorList>
    </citation>
    <scope>NUCLEOTIDE SEQUENCE</scope>
    <source>
        <strain evidence="1">SMH4131-1</strain>
    </source>
</reference>
<organism evidence="1 2">
    <name type="scientific">Cercophora scortea</name>
    <dbReference type="NCBI Taxonomy" id="314031"/>
    <lineage>
        <taxon>Eukaryota</taxon>
        <taxon>Fungi</taxon>
        <taxon>Dikarya</taxon>
        <taxon>Ascomycota</taxon>
        <taxon>Pezizomycotina</taxon>
        <taxon>Sordariomycetes</taxon>
        <taxon>Sordariomycetidae</taxon>
        <taxon>Sordariales</taxon>
        <taxon>Lasiosphaeriaceae</taxon>
        <taxon>Cercophora</taxon>
    </lineage>
</organism>
<dbReference type="PANTHER" id="PTHR38886">
    <property type="entry name" value="SESA DOMAIN-CONTAINING PROTEIN"/>
    <property type="match status" value="1"/>
</dbReference>
<dbReference type="AlphaFoldDB" id="A0AAE0IX25"/>
<protein>
    <recommendedName>
        <fullName evidence="3">NACHT-NTPase and P-loop NTPases N-terminal domain-containing protein</fullName>
    </recommendedName>
</protein>
<dbReference type="PANTHER" id="PTHR38886:SF1">
    <property type="entry name" value="NACHT-NTPASE AND P-LOOP NTPASES N-TERMINAL DOMAIN-CONTAINING PROTEIN"/>
    <property type="match status" value="1"/>
</dbReference>
<evidence type="ECO:0000313" key="1">
    <source>
        <dbReference type="EMBL" id="KAK3332891.1"/>
    </source>
</evidence>
<name>A0AAE0IX25_9PEZI</name>
<dbReference type="EMBL" id="JAUEPO010000002">
    <property type="protein sequence ID" value="KAK3332891.1"/>
    <property type="molecule type" value="Genomic_DNA"/>
</dbReference>
<sequence length="344" mass="39034">MSFGFSIGDFIAAAGVVERIITEVKSYRSAPLHFQRLAIELGFLSDVCSQVFALRPTHPSEVSAIERVRAIAFQCLGPLKEFEERMKGYENTLGSNSYRRVPGKKESWNRLKSRLHWSSIARHDVEELRAVITSEILAINTLITMEKWKNSQSCSSSNPEFAGKLERLLQTTSTAAQEITTFLQDAKTASERLQRQISLGNLTQIQTLGILRMVESRSKETNVLLKRLADSQASSASNLEQSTTEISSHLAKLFPLRAYLEEWIQRIVEYCQEIITMVQRNTHTLLLLHQMMVKLEAAVQKTGIDLPILEFEDPFGVKMALPFQFCDTWEVRNDSEAPLHLDNE</sequence>
<reference evidence="1" key="2">
    <citation type="submission" date="2023-06" db="EMBL/GenBank/DDBJ databases">
        <authorList>
            <consortium name="Lawrence Berkeley National Laboratory"/>
            <person name="Haridas S."/>
            <person name="Hensen N."/>
            <person name="Bonometti L."/>
            <person name="Westerberg I."/>
            <person name="Brannstrom I.O."/>
            <person name="Guillou S."/>
            <person name="Cros-Aarteil S."/>
            <person name="Calhoun S."/>
            <person name="Kuo A."/>
            <person name="Mondo S."/>
            <person name="Pangilinan J."/>
            <person name="Riley R."/>
            <person name="Labutti K."/>
            <person name="Andreopoulos B."/>
            <person name="Lipzen A."/>
            <person name="Chen C."/>
            <person name="Yanf M."/>
            <person name="Daum C."/>
            <person name="Ng V."/>
            <person name="Clum A."/>
            <person name="Steindorff A."/>
            <person name="Ohm R."/>
            <person name="Martin F."/>
            <person name="Silar P."/>
            <person name="Natvig D."/>
            <person name="Lalanne C."/>
            <person name="Gautier V."/>
            <person name="Ament-Velasquez S.L."/>
            <person name="Kruys A."/>
            <person name="Hutchinson M.I."/>
            <person name="Powell A.J."/>
            <person name="Barry K."/>
            <person name="Miller A.N."/>
            <person name="Grigoriev I.V."/>
            <person name="Debuchy R."/>
            <person name="Gladieux P."/>
            <person name="Thoren M.H."/>
            <person name="Johannesson H."/>
        </authorList>
    </citation>
    <scope>NUCLEOTIDE SEQUENCE</scope>
    <source>
        <strain evidence="1">SMH4131-1</strain>
    </source>
</reference>
<accession>A0AAE0IX25</accession>
<evidence type="ECO:0000313" key="2">
    <source>
        <dbReference type="Proteomes" id="UP001286456"/>
    </source>
</evidence>
<dbReference type="Proteomes" id="UP001286456">
    <property type="component" value="Unassembled WGS sequence"/>
</dbReference>
<comment type="caution">
    <text evidence="1">The sequence shown here is derived from an EMBL/GenBank/DDBJ whole genome shotgun (WGS) entry which is preliminary data.</text>
</comment>
<evidence type="ECO:0008006" key="3">
    <source>
        <dbReference type="Google" id="ProtNLM"/>
    </source>
</evidence>
<proteinExistence type="predicted"/>